<dbReference type="EMBL" id="FWFP01000016">
    <property type="protein sequence ID" value="SLN75447.1"/>
    <property type="molecule type" value="Genomic_DNA"/>
</dbReference>
<feature type="transmembrane region" description="Helical" evidence="5">
    <location>
        <begin position="136"/>
        <end position="155"/>
    </location>
</feature>
<evidence type="ECO:0000256" key="1">
    <source>
        <dbReference type="ARBA" id="ARBA00004141"/>
    </source>
</evidence>
<dbReference type="RefSeq" id="WP_085824646.1">
    <property type="nucleotide sequence ID" value="NZ_FWFP01000016.1"/>
</dbReference>
<keyword evidence="4 5" id="KW-0472">Membrane</keyword>
<dbReference type="Pfam" id="PF06271">
    <property type="entry name" value="RDD"/>
    <property type="match status" value="1"/>
</dbReference>
<name>A0A1X7ABR7_9RHOB</name>
<evidence type="ECO:0000313" key="8">
    <source>
        <dbReference type="Proteomes" id="UP000193778"/>
    </source>
</evidence>
<feature type="domain" description="RDD" evidence="6">
    <location>
        <begin position="22"/>
        <end position="168"/>
    </location>
</feature>
<accession>A0A1X7ABR7</accession>
<feature type="transmembrane region" description="Helical" evidence="5">
    <location>
        <begin position="35"/>
        <end position="52"/>
    </location>
</feature>
<evidence type="ECO:0000256" key="5">
    <source>
        <dbReference type="SAM" id="Phobius"/>
    </source>
</evidence>
<dbReference type="Proteomes" id="UP000193778">
    <property type="component" value="Unassembled WGS sequence"/>
</dbReference>
<evidence type="ECO:0000256" key="2">
    <source>
        <dbReference type="ARBA" id="ARBA00022692"/>
    </source>
</evidence>
<evidence type="ECO:0000256" key="4">
    <source>
        <dbReference type="ARBA" id="ARBA00023136"/>
    </source>
</evidence>
<comment type="subcellular location">
    <subcellularLocation>
        <location evidence="1">Membrane</location>
        <topology evidence="1">Multi-pass membrane protein</topology>
    </subcellularLocation>
</comment>
<keyword evidence="2 5" id="KW-0812">Transmembrane</keyword>
<proteinExistence type="predicted"/>
<organism evidence="7 8">
    <name type="scientific">Ruegeria meonggei</name>
    <dbReference type="NCBI Taxonomy" id="1446476"/>
    <lineage>
        <taxon>Bacteria</taxon>
        <taxon>Pseudomonadati</taxon>
        <taxon>Pseudomonadota</taxon>
        <taxon>Alphaproteobacteria</taxon>
        <taxon>Rhodobacterales</taxon>
        <taxon>Roseobacteraceae</taxon>
        <taxon>Ruegeria</taxon>
    </lineage>
</organism>
<dbReference type="OrthoDB" id="9787732at2"/>
<evidence type="ECO:0000259" key="6">
    <source>
        <dbReference type="Pfam" id="PF06271"/>
    </source>
</evidence>
<dbReference type="InterPro" id="IPR010432">
    <property type="entry name" value="RDD"/>
</dbReference>
<reference evidence="8" key="1">
    <citation type="submission" date="2017-03" db="EMBL/GenBank/DDBJ databases">
        <authorList>
            <person name="Rodrigo-Torres L."/>
            <person name="Arahal R.D."/>
            <person name="Lucena T."/>
        </authorList>
    </citation>
    <scope>NUCLEOTIDE SEQUENCE [LARGE SCALE GENOMIC DNA]</scope>
    <source>
        <strain evidence="8">CECT 8411</strain>
    </source>
</reference>
<dbReference type="PANTHER" id="PTHR38480:SF1">
    <property type="entry name" value="SLR0254 PROTEIN"/>
    <property type="match status" value="1"/>
</dbReference>
<keyword evidence="3 5" id="KW-1133">Transmembrane helix</keyword>
<dbReference type="GO" id="GO:0016020">
    <property type="term" value="C:membrane"/>
    <property type="evidence" value="ECO:0007669"/>
    <property type="project" value="UniProtKB-SubCell"/>
</dbReference>
<sequence>MSIQSMDQLLPPEGVPLHFRIAGVGVRLAAQLSDLMITGIAALALFLFVMAIDLTTPGTLIAIASMLFFFIRIPYYAMSELIWNGQTIGKRLLKIKVVAADGRALTTQSLVIRNLMKEAEIFLPGTLLLTLDATRLVPSLLSLFWVMCVVAVPLFNKRRKRLGDIIAGTYVVHLPQPVLLKDMAKAIKQPLHSDQKFRFLTHHLEHYGAFELQTLEGFLRSSDRNKGPAAYQRHKTTLDALVDQIRRKIDYADSVRAEDLLAFLEAFYKAQRGYLEQRQLFGDKRVDKHHGTQDDPP</sequence>
<dbReference type="AlphaFoldDB" id="A0A1X7ABR7"/>
<gene>
    <name evidence="7" type="ORF">RUM8411_04200</name>
</gene>
<dbReference type="PANTHER" id="PTHR38480">
    <property type="entry name" value="SLR0254 PROTEIN"/>
    <property type="match status" value="1"/>
</dbReference>
<evidence type="ECO:0000256" key="3">
    <source>
        <dbReference type="ARBA" id="ARBA00022989"/>
    </source>
</evidence>
<evidence type="ECO:0000313" key="7">
    <source>
        <dbReference type="EMBL" id="SLN75447.1"/>
    </source>
</evidence>
<keyword evidence="8" id="KW-1185">Reference proteome</keyword>
<feature type="transmembrane region" description="Helical" evidence="5">
    <location>
        <begin position="59"/>
        <end position="77"/>
    </location>
</feature>
<protein>
    <submittedName>
        <fullName evidence="7">RDD family protein</fullName>
    </submittedName>
</protein>